<feature type="domain" description="PAS" evidence="7">
    <location>
        <begin position="411"/>
        <end position="482"/>
    </location>
</feature>
<protein>
    <recommendedName>
        <fullName evidence="2">histidine kinase</fullName>
        <ecNumber evidence="2">2.7.13.3</ecNumber>
    </recommendedName>
</protein>
<dbReference type="SMART" id="SM00388">
    <property type="entry name" value="HisKA"/>
    <property type="match status" value="1"/>
</dbReference>
<evidence type="ECO:0000259" key="6">
    <source>
        <dbReference type="PROSITE" id="PS50109"/>
    </source>
</evidence>
<feature type="domain" description="Histidine kinase" evidence="6">
    <location>
        <begin position="796"/>
        <end position="1009"/>
    </location>
</feature>
<dbReference type="CDD" id="cd00130">
    <property type="entry name" value="PAS"/>
    <property type="match status" value="4"/>
</dbReference>
<dbReference type="PANTHER" id="PTHR43304">
    <property type="entry name" value="PHYTOCHROME-LIKE PROTEIN CPH1"/>
    <property type="match status" value="1"/>
</dbReference>
<dbReference type="PROSITE" id="PS50113">
    <property type="entry name" value="PAC"/>
    <property type="match status" value="4"/>
</dbReference>
<feature type="domain" description="PAC" evidence="8">
    <location>
        <begin position="726"/>
        <end position="778"/>
    </location>
</feature>
<dbReference type="Gene3D" id="3.30.565.10">
    <property type="entry name" value="Histidine kinase-like ATPase, C-terminal domain"/>
    <property type="match status" value="1"/>
</dbReference>
<dbReference type="SUPFAM" id="SSF55785">
    <property type="entry name" value="PYP-like sensor domain (PAS domain)"/>
    <property type="match status" value="6"/>
</dbReference>
<dbReference type="SMART" id="SM00091">
    <property type="entry name" value="PAS"/>
    <property type="match status" value="6"/>
</dbReference>
<dbReference type="InterPro" id="IPR005467">
    <property type="entry name" value="His_kinase_dom"/>
</dbReference>
<dbReference type="InterPro" id="IPR013767">
    <property type="entry name" value="PAS_fold"/>
</dbReference>
<reference evidence="10 11" key="2">
    <citation type="journal article" date="2014" name="PLoS Genet.">
        <title>Phylogenetically driven sequencing of extremely halophilic archaea reveals strategies for static and dynamic osmo-response.</title>
        <authorList>
            <person name="Becker E.A."/>
            <person name="Seitzer P.M."/>
            <person name="Tritt A."/>
            <person name="Larsen D."/>
            <person name="Krusor M."/>
            <person name="Yao A.I."/>
            <person name="Wu D."/>
            <person name="Madern D."/>
            <person name="Eisen J.A."/>
            <person name="Darling A.E."/>
            <person name="Facciotti M.T."/>
        </authorList>
    </citation>
    <scope>NUCLEOTIDE SEQUENCE [LARGE SCALE GENOMIC DNA]</scope>
    <source>
        <strain evidence="10 11">AJ5</strain>
    </source>
</reference>
<dbReference type="SMART" id="SM00387">
    <property type="entry name" value="HATPase_c"/>
    <property type="match status" value="1"/>
</dbReference>
<dbReference type="Proteomes" id="UP000011555">
    <property type="component" value="Unassembled WGS sequence"/>
</dbReference>
<evidence type="ECO:0000259" key="7">
    <source>
        <dbReference type="PROSITE" id="PS50112"/>
    </source>
</evidence>
<dbReference type="InterPro" id="IPR052162">
    <property type="entry name" value="Sensor_kinase/Photoreceptor"/>
</dbReference>
<dbReference type="InterPro" id="IPR001610">
    <property type="entry name" value="PAC"/>
</dbReference>
<feature type="domain" description="PAC" evidence="8">
    <location>
        <begin position="361"/>
        <end position="413"/>
    </location>
</feature>
<dbReference type="InterPro" id="IPR000700">
    <property type="entry name" value="PAS-assoc_C"/>
</dbReference>
<keyword evidence="3" id="KW-0597">Phosphoprotein</keyword>
<dbReference type="InterPro" id="IPR003661">
    <property type="entry name" value="HisK_dim/P_dom"/>
</dbReference>
<evidence type="ECO:0000259" key="8">
    <source>
        <dbReference type="PROSITE" id="PS50113"/>
    </source>
</evidence>
<keyword evidence="4" id="KW-0808">Transferase</keyword>
<sequence>MSTRSDPAASAFWGDADDDVALERYRTLVETIDDGIYQLDADGRFVAVNDVIVETTGYDREDLLGEHVSLLLDEDDVDAIERELAEAVATGCDVSTFELAVRTADGDPLPCEVRISPLADDDELCGSIGVVRVRGRSEPIRCLESFEAAKLERSYGSVGTIPDETNVGVVVLNDAGEVKWIDETVEEYLGLERGRVLGRDHRSVIEGTVADRLADPEAFAQRVLATYEDDSYLDRFEFRVTDAGDDPRWLEYRSKPIESGEYAGGRIELYYDITDQKRSESELRESREAFQSLVDAVEEYAIFRLDPEGTVISWNEGAKRIKGYDREEIVGEHFSTFYTQEDRAEGIPERNLERATENGSVEDEGWRVRKDGSRFWANVTITPVLDADGTHRGYLKVTRDMTDRWQREQELESELQRVLGRVSDAFYAVDDEFRFTHVNDRAAELLEHSEEELLGERIWDVFPDLVDLDEVWNAFHTAMESQEPTSYELYYDTLDFWVEANLYPSESGISVYFRDVTDRVERERDLERTERRFEAIFEDPNILVGLLEPDGTVLDINGTAMDYVDADLEDVTDEPFWETPWWGEGDGVQDRVREWTERAAAGEYVEFETDLTRPNGDWYTLNGVFRPVTNDDGEVVSIIVSDRDITERRRRERELEESEQRYRTLAEYFPNGLVTLFDHDLEYTLAAGQGFDKLPVDPDDLEGRSFDDVWPAETTETLEPAFRAALNGEQRSVELEYAGREWVLYVVPITDNRGDVFAGVTMAHDITERKEYQRKLEETIDQLEESNKRLEQFAYAASHDLQEPLRMVSSYLQLIGNRYADTLDEDGTEFLEFAIDGADRMRDMIDGLLAYSRVETQGEPIEPVELDPILEDVLADLQLRIEETDAEITAEPLPRVEGDASQLRQVFQNLLGNALEYSGDGPPRVHVDAERRGDEWRISVHDEGIGIDPDDQESVFEVFNRLHSRDDHPGTGIGLALCQRIVERHDGEIWVDSEPGEGSTFSFTLLAADDGDR</sequence>
<dbReference type="eggNOG" id="arCOG06796">
    <property type="taxonomic scope" value="Archaea"/>
</dbReference>
<evidence type="ECO:0000256" key="2">
    <source>
        <dbReference type="ARBA" id="ARBA00012438"/>
    </source>
</evidence>
<keyword evidence="11" id="KW-1185">Reference proteome</keyword>
<dbReference type="PROSITE" id="PS50112">
    <property type="entry name" value="PAS"/>
    <property type="match status" value="4"/>
</dbReference>
<dbReference type="Pfam" id="PF00512">
    <property type="entry name" value="HisKA"/>
    <property type="match status" value="1"/>
</dbReference>
<dbReference type="EC" id="2.7.13.3" evidence="2"/>
<dbReference type="Pfam" id="PF08448">
    <property type="entry name" value="PAS_4"/>
    <property type="match status" value="3"/>
</dbReference>
<dbReference type="InterPro" id="IPR003594">
    <property type="entry name" value="HATPase_dom"/>
</dbReference>
<dbReference type="Gene3D" id="3.30.450.20">
    <property type="entry name" value="PAS domain"/>
    <property type="match status" value="6"/>
</dbReference>
<dbReference type="PANTHER" id="PTHR43304:SF1">
    <property type="entry name" value="PAC DOMAIN-CONTAINING PROTEIN"/>
    <property type="match status" value="1"/>
</dbReference>
<dbReference type="PROSITE" id="PS50109">
    <property type="entry name" value="HIS_KIN"/>
    <property type="match status" value="1"/>
</dbReference>
<feature type="domain" description="PAC" evidence="8">
    <location>
        <begin position="605"/>
        <end position="657"/>
    </location>
</feature>
<gene>
    <name evidence="10" type="ORF">C445_16579</name>
    <name evidence="9" type="ORF">CHINAEXTREME_14995</name>
</gene>
<dbReference type="InterPro" id="IPR000014">
    <property type="entry name" value="PAS"/>
</dbReference>
<dbReference type="Gene3D" id="1.10.287.130">
    <property type="match status" value="1"/>
</dbReference>
<evidence type="ECO:0000256" key="5">
    <source>
        <dbReference type="ARBA" id="ARBA00022777"/>
    </source>
</evidence>
<dbReference type="InterPro" id="IPR035965">
    <property type="entry name" value="PAS-like_dom_sf"/>
</dbReference>
<evidence type="ECO:0000313" key="11">
    <source>
        <dbReference type="Proteomes" id="UP000011555"/>
    </source>
</evidence>
<evidence type="ECO:0000313" key="10">
    <source>
        <dbReference type="EMBL" id="EMA30177.1"/>
    </source>
</evidence>
<dbReference type="InterPro" id="IPR013656">
    <property type="entry name" value="PAS_4"/>
</dbReference>
<dbReference type="Pfam" id="PF00989">
    <property type="entry name" value="PAS"/>
    <property type="match status" value="1"/>
</dbReference>
<dbReference type="Pfam" id="PF02518">
    <property type="entry name" value="HATPase_c"/>
    <property type="match status" value="1"/>
</dbReference>
<feature type="domain" description="PAC" evidence="8">
    <location>
        <begin position="234"/>
        <end position="285"/>
    </location>
</feature>
<organism evidence="10 11">
    <name type="scientific">Natronobacterium lacisalsi AJ5</name>
    <dbReference type="NCBI Taxonomy" id="358396"/>
    <lineage>
        <taxon>Archaea</taxon>
        <taxon>Methanobacteriati</taxon>
        <taxon>Methanobacteriota</taxon>
        <taxon>Stenosarchaea group</taxon>
        <taxon>Halobacteria</taxon>
        <taxon>Halobacteriales</taxon>
        <taxon>Natrialbaceae</taxon>
        <taxon>Natronobacterium</taxon>
    </lineage>
</organism>
<keyword evidence="5 9" id="KW-0418">Kinase</keyword>
<dbReference type="RefSeq" id="WP_007143012.1">
    <property type="nucleotide sequence ID" value="NZ_AOLZ01000061.1"/>
</dbReference>
<dbReference type="eggNOG" id="arCOG02352">
    <property type="taxonomic scope" value="Archaea"/>
</dbReference>
<comment type="catalytic activity">
    <reaction evidence="1">
        <text>ATP + protein L-histidine = ADP + protein N-phospho-L-histidine.</text>
        <dbReference type="EC" id="2.7.13.3"/>
    </reaction>
</comment>
<dbReference type="SUPFAM" id="SSF47384">
    <property type="entry name" value="Homodimeric domain of signal transducing histidine kinase"/>
    <property type="match status" value="1"/>
</dbReference>
<dbReference type="Proteomes" id="UP000186547">
    <property type="component" value="Chromosome"/>
</dbReference>
<name>M0L995_NATLA</name>
<dbReference type="FunFam" id="3.30.565.10:FF:000006">
    <property type="entry name" value="Sensor histidine kinase WalK"/>
    <property type="match status" value="1"/>
</dbReference>
<dbReference type="eggNOG" id="arCOG02329">
    <property type="taxonomic scope" value="Archaea"/>
</dbReference>
<evidence type="ECO:0000313" key="12">
    <source>
        <dbReference type="Proteomes" id="UP000186547"/>
    </source>
</evidence>
<dbReference type="CDD" id="cd00082">
    <property type="entry name" value="HisKA"/>
    <property type="match status" value="1"/>
</dbReference>
<evidence type="ECO:0000313" key="9">
    <source>
        <dbReference type="EMBL" id="APW99001.1"/>
    </source>
</evidence>
<evidence type="ECO:0000256" key="3">
    <source>
        <dbReference type="ARBA" id="ARBA00022553"/>
    </source>
</evidence>
<dbReference type="PRINTS" id="PR00344">
    <property type="entry name" value="BCTRLSENSOR"/>
</dbReference>
<proteinExistence type="predicted"/>
<dbReference type="KEGG" id="hlc:CHINAEXTREME14995"/>
<accession>M0L995</accession>
<evidence type="ECO:0000256" key="4">
    <source>
        <dbReference type="ARBA" id="ARBA00022679"/>
    </source>
</evidence>
<feature type="domain" description="PAS" evidence="7">
    <location>
        <begin position="154"/>
        <end position="199"/>
    </location>
</feature>
<feature type="domain" description="PAS" evidence="7">
    <location>
        <begin position="286"/>
        <end position="359"/>
    </location>
</feature>
<feature type="domain" description="PAS" evidence="7">
    <location>
        <begin position="21"/>
        <end position="91"/>
    </location>
</feature>
<dbReference type="Pfam" id="PF13426">
    <property type="entry name" value="PAS_9"/>
    <property type="match status" value="2"/>
</dbReference>
<dbReference type="EMBL" id="CP019285">
    <property type="protein sequence ID" value="APW99001.1"/>
    <property type="molecule type" value="Genomic_DNA"/>
</dbReference>
<dbReference type="EMBL" id="AOLZ01000061">
    <property type="protein sequence ID" value="EMA30177.1"/>
    <property type="molecule type" value="Genomic_DNA"/>
</dbReference>
<dbReference type="InterPro" id="IPR004358">
    <property type="entry name" value="Sig_transdc_His_kin-like_C"/>
</dbReference>
<dbReference type="GO" id="GO:0000155">
    <property type="term" value="F:phosphorelay sensor kinase activity"/>
    <property type="evidence" value="ECO:0007669"/>
    <property type="project" value="InterPro"/>
</dbReference>
<dbReference type="eggNOG" id="arCOG06712">
    <property type="taxonomic scope" value="Archaea"/>
</dbReference>
<dbReference type="STRING" id="358396.CHINAEXTREME_14995"/>
<dbReference type="eggNOG" id="arCOG02358">
    <property type="taxonomic scope" value="Archaea"/>
</dbReference>
<dbReference type="GO" id="GO:0006355">
    <property type="term" value="P:regulation of DNA-templated transcription"/>
    <property type="evidence" value="ECO:0007669"/>
    <property type="project" value="InterPro"/>
</dbReference>
<evidence type="ECO:0000256" key="1">
    <source>
        <dbReference type="ARBA" id="ARBA00000085"/>
    </source>
</evidence>
<reference evidence="9 12" key="1">
    <citation type="journal article" date="2011" name="J. Bacteriol.">
        <title>Genome sequence of Halobiforma lacisalsi AJ5, an extremely halophilic archaeon which harbors a bop gene.</title>
        <authorList>
            <person name="Jiang X."/>
            <person name="Wang S."/>
            <person name="Cheng H."/>
            <person name="Huo Y."/>
            <person name="Zhang X."/>
            <person name="Zhu X."/>
            <person name="Han X."/>
            <person name="Ni P."/>
            <person name="Wu M."/>
        </authorList>
    </citation>
    <scope>NUCLEOTIDE SEQUENCE [LARGE SCALE GENOMIC DNA]</scope>
    <source>
        <strain evidence="9 12">AJ5</strain>
    </source>
</reference>
<dbReference type="InterPro" id="IPR036890">
    <property type="entry name" value="HATPase_C_sf"/>
</dbReference>
<reference evidence="9" key="3">
    <citation type="submission" date="2017-01" db="EMBL/GenBank/DDBJ databases">
        <authorList>
            <person name="Mah S.A."/>
            <person name="Swanson W.J."/>
            <person name="Moy G.W."/>
            <person name="Vacquier V.D."/>
        </authorList>
    </citation>
    <scope>NUCLEOTIDE SEQUENCE</scope>
    <source>
        <strain evidence="9">AJ5</strain>
    </source>
</reference>
<dbReference type="GeneID" id="30922457"/>
<dbReference type="SMART" id="SM00086">
    <property type="entry name" value="PAC"/>
    <property type="match status" value="4"/>
</dbReference>
<dbReference type="SUPFAM" id="SSF55874">
    <property type="entry name" value="ATPase domain of HSP90 chaperone/DNA topoisomerase II/histidine kinase"/>
    <property type="match status" value="1"/>
</dbReference>
<dbReference type="InterPro" id="IPR036097">
    <property type="entry name" value="HisK_dim/P_sf"/>
</dbReference>
<dbReference type="PATRIC" id="fig|358396.7.peg.3370"/>
<dbReference type="AlphaFoldDB" id="M0L995"/>
<dbReference type="NCBIfam" id="TIGR00229">
    <property type="entry name" value="sensory_box"/>
    <property type="match status" value="5"/>
</dbReference>